<feature type="domain" description="RING-CH-type" evidence="6">
    <location>
        <begin position="16"/>
        <end position="84"/>
    </location>
</feature>
<feature type="domain" description="RING-type" evidence="5">
    <location>
        <begin position="24"/>
        <end position="78"/>
    </location>
</feature>
<accession>A0A6C0LIZ3</accession>
<dbReference type="Gene3D" id="3.30.40.10">
    <property type="entry name" value="Zinc/RING finger domain, C3HC4 (zinc finger)"/>
    <property type="match status" value="1"/>
</dbReference>
<proteinExistence type="predicted"/>
<evidence type="ECO:0000259" key="6">
    <source>
        <dbReference type="PROSITE" id="PS51292"/>
    </source>
</evidence>
<protein>
    <submittedName>
        <fullName evidence="7">Uncharacterized protein</fullName>
    </submittedName>
</protein>
<dbReference type="InterPro" id="IPR011016">
    <property type="entry name" value="Znf_RING-CH"/>
</dbReference>
<dbReference type="InterPro" id="IPR001841">
    <property type="entry name" value="Znf_RING"/>
</dbReference>
<keyword evidence="4" id="KW-0472">Membrane</keyword>
<evidence type="ECO:0000259" key="5">
    <source>
        <dbReference type="PROSITE" id="PS50089"/>
    </source>
</evidence>
<evidence type="ECO:0000256" key="2">
    <source>
        <dbReference type="ARBA" id="ARBA00022771"/>
    </source>
</evidence>
<dbReference type="InterPro" id="IPR013083">
    <property type="entry name" value="Znf_RING/FYVE/PHD"/>
</dbReference>
<keyword evidence="4" id="KW-0812">Transmembrane</keyword>
<reference evidence="7" key="1">
    <citation type="journal article" date="2020" name="Nature">
        <title>Giant virus diversity and host interactions through global metagenomics.</title>
        <authorList>
            <person name="Schulz F."/>
            <person name="Roux S."/>
            <person name="Paez-Espino D."/>
            <person name="Jungbluth S."/>
            <person name="Walsh D.A."/>
            <person name="Denef V.J."/>
            <person name="McMahon K.D."/>
            <person name="Konstantinidis K.T."/>
            <person name="Eloe-Fadrosh E.A."/>
            <person name="Kyrpides N.C."/>
            <person name="Woyke T."/>
        </authorList>
    </citation>
    <scope>NUCLEOTIDE SEQUENCE</scope>
    <source>
        <strain evidence="7">GVMAG-M-3300027892-73</strain>
    </source>
</reference>
<name>A0A6C0LIZ3_9ZZZZ</name>
<keyword evidence="1" id="KW-0479">Metal-binding</keyword>
<dbReference type="PROSITE" id="PS50089">
    <property type="entry name" value="ZF_RING_2"/>
    <property type="match status" value="1"/>
</dbReference>
<organism evidence="7">
    <name type="scientific">viral metagenome</name>
    <dbReference type="NCBI Taxonomy" id="1070528"/>
    <lineage>
        <taxon>unclassified sequences</taxon>
        <taxon>metagenomes</taxon>
        <taxon>organismal metagenomes</taxon>
    </lineage>
</organism>
<sequence>MIFITFDPYADNYGTPIDNSSNLCIICLETENHILNYNSHRFFVRNCNCNYSIHYDCLNNYYHHNIVNTGRCACPICREVYIFPHFTKQSLKLRITHCLFYDIFIITFVSMIIFIYYKIVFFTFYIISRVLPL</sequence>
<evidence type="ECO:0000256" key="4">
    <source>
        <dbReference type="SAM" id="Phobius"/>
    </source>
</evidence>
<evidence type="ECO:0000256" key="3">
    <source>
        <dbReference type="ARBA" id="ARBA00022833"/>
    </source>
</evidence>
<keyword evidence="3" id="KW-0862">Zinc</keyword>
<dbReference type="AlphaFoldDB" id="A0A6C0LIZ3"/>
<dbReference type="GO" id="GO:0008270">
    <property type="term" value="F:zinc ion binding"/>
    <property type="evidence" value="ECO:0007669"/>
    <property type="project" value="UniProtKB-KW"/>
</dbReference>
<dbReference type="PROSITE" id="PS51292">
    <property type="entry name" value="ZF_RING_CH"/>
    <property type="match status" value="1"/>
</dbReference>
<keyword evidence="4" id="KW-1133">Transmembrane helix</keyword>
<dbReference type="EMBL" id="MN740521">
    <property type="protein sequence ID" value="QHU30916.1"/>
    <property type="molecule type" value="Genomic_DNA"/>
</dbReference>
<feature type="transmembrane region" description="Helical" evidence="4">
    <location>
        <begin position="98"/>
        <end position="127"/>
    </location>
</feature>
<keyword evidence="2" id="KW-0863">Zinc-finger</keyword>
<evidence type="ECO:0000256" key="1">
    <source>
        <dbReference type="ARBA" id="ARBA00022723"/>
    </source>
</evidence>
<evidence type="ECO:0000313" key="7">
    <source>
        <dbReference type="EMBL" id="QHU30916.1"/>
    </source>
</evidence>
<dbReference type="SUPFAM" id="SSF57850">
    <property type="entry name" value="RING/U-box"/>
    <property type="match status" value="1"/>
</dbReference>